<dbReference type="PANTHER" id="PTHR43731">
    <property type="entry name" value="RHOMBOID PROTEASE"/>
    <property type="match status" value="1"/>
</dbReference>
<keyword evidence="11" id="KW-1185">Reference proteome</keyword>
<comment type="subcellular location">
    <subcellularLocation>
        <location evidence="1">Membrane</location>
        <topology evidence="1">Multi-pass membrane protein</topology>
    </subcellularLocation>
</comment>
<comment type="similarity">
    <text evidence="2">Belongs to the peptidase S54 family.</text>
</comment>
<dbReference type="EMBL" id="JAMFTH010000001">
    <property type="protein sequence ID" value="MCP8898403.1"/>
    <property type="molecule type" value="Genomic_DNA"/>
</dbReference>
<dbReference type="Gene3D" id="1.20.1540.10">
    <property type="entry name" value="Rhomboid-like"/>
    <property type="match status" value="1"/>
</dbReference>
<dbReference type="Proteomes" id="UP001139319">
    <property type="component" value="Unassembled WGS sequence"/>
</dbReference>
<dbReference type="PANTHER" id="PTHR43731:SF14">
    <property type="entry name" value="PRESENILIN-ASSOCIATED RHOMBOID-LIKE PROTEIN, MITOCHONDRIAL"/>
    <property type="match status" value="1"/>
</dbReference>
<feature type="domain" description="Rhomboid protease N-terminal" evidence="9">
    <location>
        <begin position="1"/>
        <end position="68"/>
    </location>
</feature>
<dbReference type="InterPro" id="IPR031976">
    <property type="entry name" value="NRho"/>
</dbReference>
<reference evidence="10" key="1">
    <citation type="submission" date="2022-05" db="EMBL/GenBank/DDBJ databases">
        <authorList>
            <person name="Sun H.-N."/>
        </authorList>
    </citation>
    <scope>NUCLEOTIDE SEQUENCE</scope>
    <source>
        <strain evidence="10">HB14</strain>
    </source>
</reference>
<dbReference type="InterPro" id="IPR050925">
    <property type="entry name" value="Rhomboid_protease_S54"/>
</dbReference>
<keyword evidence="5 7" id="KW-1133">Transmembrane helix</keyword>
<dbReference type="EC" id="3.4.21.105" evidence="10"/>
<evidence type="ECO:0000313" key="10">
    <source>
        <dbReference type="EMBL" id="MCP8898403.1"/>
    </source>
</evidence>
<protein>
    <submittedName>
        <fullName evidence="10">Rhomboid family intramembrane serine protease</fullName>
        <ecNumber evidence="10">3.4.21.105</ecNumber>
    </submittedName>
</protein>
<keyword evidence="6 7" id="KW-0472">Membrane</keyword>
<dbReference type="GO" id="GO:0006508">
    <property type="term" value="P:proteolysis"/>
    <property type="evidence" value="ECO:0007669"/>
    <property type="project" value="UniProtKB-KW"/>
</dbReference>
<dbReference type="AlphaFoldDB" id="A0A9X2I0J8"/>
<dbReference type="InterPro" id="IPR038244">
    <property type="entry name" value="NRho_sf"/>
</dbReference>
<dbReference type="RefSeq" id="WP_253966681.1">
    <property type="nucleotide sequence ID" value="NZ_JAMFTH010000001.1"/>
</dbReference>
<dbReference type="InterPro" id="IPR035952">
    <property type="entry name" value="Rhomboid-like_sf"/>
</dbReference>
<evidence type="ECO:0000256" key="4">
    <source>
        <dbReference type="ARBA" id="ARBA00022801"/>
    </source>
</evidence>
<organism evidence="10 11">
    <name type="scientific">Gilvimarinus xylanilyticus</name>
    <dbReference type="NCBI Taxonomy" id="2944139"/>
    <lineage>
        <taxon>Bacteria</taxon>
        <taxon>Pseudomonadati</taxon>
        <taxon>Pseudomonadota</taxon>
        <taxon>Gammaproteobacteria</taxon>
        <taxon>Cellvibrionales</taxon>
        <taxon>Cellvibrionaceae</taxon>
        <taxon>Gilvimarinus</taxon>
    </lineage>
</organism>
<feature type="transmembrane region" description="Helical" evidence="7">
    <location>
        <begin position="207"/>
        <end position="228"/>
    </location>
</feature>
<proteinExistence type="inferred from homology"/>
<keyword evidence="4 10" id="KW-0378">Hydrolase</keyword>
<evidence type="ECO:0000256" key="5">
    <source>
        <dbReference type="ARBA" id="ARBA00022989"/>
    </source>
</evidence>
<evidence type="ECO:0000256" key="3">
    <source>
        <dbReference type="ARBA" id="ARBA00022692"/>
    </source>
</evidence>
<reference evidence="10" key="2">
    <citation type="submission" date="2023-01" db="EMBL/GenBank/DDBJ databases">
        <title>Gilvimarinus xylanilyticus HB14 isolated from Caulerpa lentillifera aquaculture base in Hainan, China.</title>
        <authorList>
            <person name="Zhang Y.-J."/>
        </authorList>
    </citation>
    <scope>NUCLEOTIDE SEQUENCE</scope>
    <source>
        <strain evidence="10">HB14</strain>
    </source>
</reference>
<feature type="transmembrane region" description="Helical" evidence="7">
    <location>
        <begin position="144"/>
        <end position="162"/>
    </location>
</feature>
<evidence type="ECO:0000259" key="8">
    <source>
        <dbReference type="Pfam" id="PF01694"/>
    </source>
</evidence>
<comment type="caution">
    <text evidence="10">The sequence shown here is derived from an EMBL/GenBank/DDBJ whole genome shotgun (WGS) entry which is preliminary data.</text>
</comment>
<dbReference type="GO" id="GO:0004252">
    <property type="term" value="F:serine-type endopeptidase activity"/>
    <property type="evidence" value="ECO:0007669"/>
    <property type="project" value="InterPro"/>
</dbReference>
<dbReference type="Pfam" id="PF01694">
    <property type="entry name" value="Rhomboid"/>
    <property type="match status" value="1"/>
</dbReference>
<accession>A0A9X2I0J8</accession>
<feature type="transmembrane region" description="Helical" evidence="7">
    <location>
        <begin position="88"/>
        <end position="106"/>
    </location>
</feature>
<dbReference type="Pfam" id="PF16733">
    <property type="entry name" value="NRho"/>
    <property type="match status" value="1"/>
</dbReference>
<evidence type="ECO:0000313" key="11">
    <source>
        <dbReference type="Proteomes" id="UP001139319"/>
    </source>
</evidence>
<evidence type="ECO:0000256" key="2">
    <source>
        <dbReference type="ARBA" id="ARBA00009045"/>
    </source>
</evidence>
<evidence type="ECO:0000256" key="7">
    <source>
        <dbReference type="SAM" id="Phobius"/>
    </source>
</evidence>
<feature type="transmembrane region" description="Helical" evidence="7">
    <location>
        <begin position="267"/>
        <end position="286"/>
    </location>
</feature>
<sequence>MSWSSVRKFPLTQDLTPLNRALRERDIPHKIVELAGQQVLQVPSREWAEPVSDFVDAWLAGDVVATPQSSAPRPQAVKPSSLWIEARLSPVTLVLIALSLLGFAAAEWEVFNHAVVALTFTPLTPVPGGFAWGSLADTLGNGEYWRLITPAFLHFSIFHIAFNGLWTWELGRRLEWTMGKGRYLLFFVVTAIASNLAQYYWPGPVTLFGGMSGVIYAMVGYIGIYQWLKPEPLLAIPKGILLFMLAWLGICMLGVVDFFMAGGVANGAHLGGLVSGAIFALARLGLGASERKS</sequence>
<feature type="transmembrane region" description="Helical" evidence="7">
    <location>
        <begin position="240"/>
        <end position="261"/>
    </location>
</feature>
<evidence type="ECO:0000256" key="1">
    <source>
        <dbReference type="ARBA" id="ARBA00004141"/>
    </source>
</evidence>
<dbReference type="GO" id="GO:0016020">
    <property type="term" value="C:membrane"/>
    <property type="evidence" value="ECO:0007669"/>
    <property type="project" value="UniProtKB-SubCell"/>
</dbReference>
<keyword evidence="10" id="KW-0645">Protease</keyword>
<dbReference type="InterPro" id="IPR022764">
    <property type="entry name" value="Peptidase_S54_rhomboid_dom"/>
</dbReference>
<evidence type="ECO:0000256" key="6">
    <source>
        <dbReference type="ARBA" id="ARBA00023136"/>
    </source>
</evidence>
<evidence type="ECO:0000259" key="9">
    <source>
        <dbReference type="Pfam" id="PF16733"/>
    </source>
</evidence>
<dbReference type="SUPFAM" id="SSF144091">
    <property type="entry name" value="Rhomboid-like"/>
    <property type="match status" value="1"/>
</dbReference>
<feature type="domain" description="Peptidase S54 rhomboid" evidence="8">
    <location>
        <begin position="142"/>
        <end position="282"/>
    </location>
</feature>
<name>A0A9X2I0J8_9GAMM</name>
<dbReference type="Gene3D" id="3.30.70.2080">
    <property type="match status" value="1"/>
</dbReference>
<keyword evidence="3 7" id="KW-0812">Transmembrane</keyword>
<gene>
    <name evidence="10" type="ORF">M6D89_03720</name>
</gene>
<feature type="transmembrane region" description="Helical" evidence="7">
    <location>
        <begin position="183"/>
        <end position="201"/>
    </location>
</feature>